<evidence type="ECO:0000313" key="6">
    <source>
        <dbReference type="EMBL" id="SNT74598.1"/>
    </source>
</evidence>
<dbReference type="GO" id="GO:0003700">
    <property type="term" value="F:DNA-binding transcription factor activity"/>
    <property type="evidence" value="ECO:0007669"/>
    <property type="project" value="TreeGrafter"/>
</dbReference>
<proteinExistence type="predicted"/>
<name>A0A239PWY5_9RHOB</name>
<dbReference type="RefSeq" id="WP_089344671.1">
    <property type="nucleotide sequence ID" value="NZ_CP067129.1"/>
</dbReference>
<dbReference type="InterPro" id="IPR005471">
    <property type="entry name" value="Tscrpt_reg_IclR_N"/>
</dbReference>
<dbReference type="Proteomes" id="UP000198307">
    <property type="component" value="Unassembled WGS sequence"/>
</dbReference>
<evidence type="ECO:0000256" key="2">
    <source>
        <dbReference type="ARBA" id="ARBA00023125"/>
    </source>
</evidence>
<evidence type="ECO:0000259" key="4">
    <source>
        <dbReference type="PROSITE" id="PS51077"/>
    </source>
</evidence>
<dbReference type="Gene3D" id="3.30.450.40">
    <property type="match status" value="1"/>
</dbReference>
<keyword evidence="2" id="KW-0238">DNA-binding</keyword>
<dbReference type="EMBL" id="FZQB01000008">
    <property type="protein sequence ID" value="SNT74598.1"/>
    <property type="molecule type" value="Genomic_DNA"/>
</dbReference>
<gene>
    <name evidence="6" type="ORF">SAMN05444959_10869</name>
</gene>
<evidence type="ECO:0000256" key="1">
    <source>
        <dbReference type="ARBA" id="ARBA00023015"/>
    </source>
</evidence>
<sequence>MAREVQSSIVEKSIAVMDLLARTKGRLTQTEIANLTGLNKSSTHRILSILMGQELVQFDDRDRSYGVGTRLIGWARAAWEKMDISLLEDQDLIKLSEETGMNVAVAVLSEHTVTFIRTRIPHPYRLAVKTGGQSELHNTAVGKLFLAHMTEEQRDAYFAQAELEKFTETTLTTRAALETDMKKTLERGYAISDREEFLQVAGIAAPILDYDRRILAGVSLWCPLRHASLDEILAQAPRLLAMTKEVSARFGLMVGTPDE</sequence>
<protein>
    <submittedName>
        <fullName evidence="6">Transcriptional regulator, IclR family</fullName>
    </submittedName>
</protein>
<dbReference type="PROSITE" id="PS51078">
    <property type="entry name" value="ICLR_ED"/>
    <property type="match status" value="1"/>
</dbReference>
<dbReference type="GO" id="GO:0003677">
    <property type="term" value="F:DNA binding"/>
    <property type="evidence" value="ECO:0007669"/>
    <property type="project" value="UniProtKB-KW"/>
</dbReference>
<organism evidence="6 7">
    <name type="scientific">Paracoccus seriniphilus</name>
    <dbReference type="NCBI Taxonomy" id="184748"/>
    <lineage>
        <taxon>Bacteria</taxon>
        <taxon>Pseudomonadati</taxon>
        <taxon>Pseudomonadota</taxon>
        <taxon>Alphaproteobacteria</taxon>
        <taxon>Rhodobacterales</taxon>
        <taxon>Paracoccaceae</taxon>
        <taxon>Paracoccus</taxon>
    </lineage>
</organism>
<dbReference type="InterPro" id="IPR050707">
    <property type="entry name" value="HTH_MetabolicPath_Reg"/>
</dbReference>
<dbReference type="SMART" id="SM00346">
    <property type="entry name" value="HTH_ICLR"/>
    <property type="match status" value="1"/>
</dbReference>
<dbReference type="GO" id="GO:0045892">
    <property type="term" value="P:negative regulation of DNA-templated transcription"/>
    <property type="evidence" value="ECO:0007669"/>
    <property type="project" value="TreeGrafter"/>
</dbReference>
<keyword evidence="1" id="KW-0805">Transcription regulation</keyword>
<accession>A0A239PWY5</accession>
<keyword evidence="3" id="KW-0804">Transcription</keyword>
<evidence type="ECO:0000259" key="5">
    <source>
        <dbReference type="PROSITE" id="PS51078"/>
    </source>
</evidence>
<dbReference type="InterPro" id="IPR036390">
    <property type="entry name" value="WH_DNA-bd_sf"/>
</dbReference>
<dbReference type="InterPro" id="IPR014757">
    <property type="entry name" value="Tscrpt_reg_IclR_C"/>
</dbReference>
<dbReference type="Pfam" id="PF09339">
    <property type="entry name" value="HTH_IclR"/>
    <property type="match status" value="1"/>
</dbReference>
<dbReference type="OrthoDB" id="6057486at2"/>
<dbReference type="PROSITE" id="PS51077">
    <property type="entry name" value="HTH_ICLR"/>
    <property type="match status" value="1"/>
</dbReference>
<evidence type="ECO:0000313" key="7">
    <source>
        <dbReference type="Proteomes" id="UP000198307"/>
    </source>
</evidence>
<dbReference type="SUPFAM" id="SSF55781">
    <property type="entry name" value="GAF domain-like"/>
    <property type="match status" value="1"/>
</dbReference>
<dbReference type="PANTHER" id="PTHR30136">
    <property type="entry name" value="HELIX-TURN-HELIX TRANSCRIPTIONAL REGULATOR, ICLR FAMILY"/>
    <property type="match status" value="1"/>
</dbReference>
<dbReference type="Pfam" id="PF01614">
    <property type="entry name" value="IclR_C"/>
    <property type="match status" value="1"/>
</dbReference>
<feature type="domain" description="IclR-ED" evidence="5">
    <location>
        <begin position="70"/>
        <end position="252"/>
    </location>
</feature>
<feature type="domain" description="HTH iclR-type" evidence="4">
    <location>
        <begin position="7"/>
        <end position="69"/>
    </location>
</feature>
<dbReference type="AlphaFoldDB" id="A0A239PWY5"/>
<dbReference type="PANTHER" id="PTHR30136:SF24">
    <property type="entry name" value="HTH-TYPE TRANSCRIPTIONAL REPRESSOR ALLR"/>
    <property type="match status" value="1"/>
</dbReference>
<dbReference type="SUPFAM" id="SSF46785">
    <property type="entry name" value="Winged helix' DNA-binding domain"/>
    <property type="match status" value="1"/>
</dbReference>
<reference evidence="6 7" key="1">
    <citation type="submission" date="2017-07" db="EMBL/GenBank/DDBJ databases">
        <authorList>
            <person name="Sun Z.S."/>
            <person name="Albrecht U."/>
            <person name="Echele G."/>
            <person name="Lee C.C."/>
        </authorList>
    </citation>
    <scope>NUCLEOTIDE SEQUENCE [LARGE SCALE GENOMIC DNA]</scope>
    <source>
        <strain evidence="6 7">DSM 14827</strain>
    </source>
</reference>
<keyword evidence="7" id="KW-1185">Reference proteome</keyword>
<dbReference type="InterPro" id="IPR029016">
    <property type="entry name" value="GAF-like_dom_sf"/>
</dbReference>
<dbReference type="Gene3D" id="1.10.10.10">
    <property type="entry name" value="Winged helix-like DNA-binding domain superfamily/Winged helix DNA-binding domain"/>
    <property type="match status" value="1"/>
</dbReference>
<evidence type="ECO:0000256" key="3">
    <source>
        <dbReference type="ARBA" id="ARBA00023163"/>
    </source>
</evidence>
<dbReference type="InterPro" id="IPR036388">
    <property type="entry name" value="WH-like_DNA-bd_sf"/>
</dbReference>